<evidence type="ECO:0000313" key="3">
    <source>
        <dbReference type="Proteomes" id="UP001303473"/>
    </source>
</evidence>
<keyword evidence="1" id="KW-1133">Transmembrane helix</keyword>
<evidence type="ECO:0000256" key="1">
    <source>
        <dbReference type="SAM" id="Phobius"/>
    </source>
</evidence>
<dbReference type="Proteomes" id="UP001303473">
    <property type="component" value="Unassembled WGS sequence"/>
</dbReference>
<gene>
    <name evidence="2" type="ORF">QBC46DRAFT_378473</name>
</gene>
<evidence type="ECO:0000313" key="2">
    <source>
        <dbReference type="EMBL" id="KAK3943190.1"/>
    </source>
</evidence>
<comment type="caution">
    <text evidence="2">The sequence shown here is derived from an EMBL/GenBank/DDBJ whole genome shotgun (WGS) entry which is preliminary data.</text>
</comment>
<keyword evidence="3" id="KW-1185">Reference proteome</keyword>
<accession>A0AAN6S7E1</accession>
<name>A0AAN6S7E1_9PEZI</name>
<dbReference type="AlphaFoldDB" id="A0AAN6S7E1"/>
<keyword evidence="1" id="KW-0472">Membrane</keyword>
<sequence length="74" mass="8881">MHACYGSRHSLESGGLWIGVSQSIWMHLFHFSYLQNWLFAWIPFRLFISVLCVHTFKLLVQGYFLVLFWDTQRN</sequence>
<reference evidence="3" key="1">
    <citation type="journal article" date="2023" name="Mol. Phylogenet. Evol.">
        <title>Genome-scale phylogeny and comparative genomics of the fungal order Sordariales.</title>
        <authorList>
            <person name="Hensen N."/>
            <person name="Bonometti L."/>
            <person name="Westerberg I."/>
            <person name="Brannstrom I.O."/>
            <person name="Guillou S."/>
            <person name="Cros-Aarteil S."/>
            <person name="Calhoun S."/>
            <person name="Haridas S."/>
            <person name="Kuo A."/>
            <person name="Mondo S."/>
            <person name="Pangilinan J."/>
            <person name="Riley R."/>
            <person name="LaButti K."/>
            <person name="Andreopoulos B."/>
            <person name="Lipzen A."/>
            <person name="Chen C."/>
            <person name="Yan M."/>
            <person name="Daum C."/>
            <person name="Ng V."/>
            <person name="Clum A."/>
            <person name="Steindorff A."/>
            <person name="Ohm R.A."/>
            <person name="Martin F."/>
            <person name="Silar P."/>
            <person name="Natvig D.O."/>
            <person name="Lalanne C."/>
            <person name="Gautier V."/>
            <person name="Ament-Velasquez S.L."/>
            <person name="Kruys A."/>
            <person name="Hutchinson M.I."/>
            <person name="Powell A.J."/>
            <person name="Barry K."/>
            <person name="Miller A.N."/>
            <person name="Grigoriev I.V."/>
            <person name="Debuchy R."/>
            <person name="Gladieux P."/>
            <person name="Hiltunen Thoren M."/>
            <person name="Johannesson H."/>
        </authorList>
    </citation>
    <scope>NUCLEOTIDE SEQUENCE [LARGE SCALE GENOMIC DNA]</scope>
    <source>
        <strain evidence="3">CBS 340.73</strain>
    </source>
</reference>
<proteinExistence type="predicted"/>
<protein>
    <submittedName>
        <fullName evidence="2">Uncharacterized protein</fullName>
    </submittedName>
</protein>
<keyword evidence="1" id="KW-0812">Transmembrane</keyword>
<organism evidence="2 3">
    <name type="scientific">Diplogelasinospora grovesii</name>
    <dbReference type="NCBI Taxonomy" id="303347"/>
    <lineage>
        <taxon>Eukaryota</taxon>
        <taxon>Fungi</taxon>
        <taxon>Dikarya</taxon>
        <taxon>Ascomycota</taxon>
        <taxon>Pezizomycotina</taxon>
        <taxon>Sordariomycetes</taxon>
        <taxon>Sordariomycetidae</taxon>
        <taxon>Sordariales</taxon>
        <taxon>Diplogelasinosporaceae</taxon>
        <taxon>Diplogelasinospora</taxon>
    </lineage>
</organism>
<feature type="transmembrane region" description="Helical" evidence="1">
    <location>
        <begin position="46"/>
        <end position="69"/>
    </location>
</feature>
<feature type="transmembrane region" description="Helical" evidence="1">
    <location>
        <begin position="15"/>
        <end position="34"/>
    </location>
</feature>
<dbReference type="EMBL" id="MU853768">
    <property type="protein sequence ID" value="KAK3943190.1"/>
    <property type="molecule type" value="Genomic_DNA"/>
</dbReference>